<dbReference type="Proteomes" id="UP000198916">
    <property type="component" value="Unassembled WGS sequence"/>
</dbReference>
<organism evidence="2 3">
    <name type="scientific">Parapedobacter koreensis</name>
    <dbReference type="NCBI Taxonomy" id="332977"/>
    <lineage>
        <taxon>Bacteria</taxon>
        <taxon>Pseudomonadati</taxon>
        <taxon>Bacteroidota</taxon>
        <taxon>Sphingobacteriia</taxon>
        <taxon>Sphingobacteriales</taxon>
        <taxon>Sphingobacteriaceae</taxon>
        <taxon>Parapedobacter</taxon>
    </lineage>
</organism>
<dbReference type="SUPFAM" id="SSF47781">
    <property type="entry name" value="RuvA domain 2-like"/>
    <property type="match status" value="3"/>
</dbReference>
<sequence length="306" mass="34830">MYRWFEKYFAFSRSELTGICVLGVLLLAAWIAPYLYRAWSTPEDTALSAHIDDIERFLATASEPAPAADRIAAAEYFPFDPNGLAVVDWKRLGLSDRQVRMIKNYEAKGGRFRRREDLKKIYAINASDYARLEPYIRIKAAAIYGEPDSATVPSDGGRPPADRSREMVVEEKLYLDLNTADSLDLQALPGIGPVYASRIVRFRDRLGGFHQAEQLLDVYGFDTLRYDGLKTYVYVDTTKVTKIALNLADYAQLNNHPFISAKLANLIIQYRKQHGPYRALTDLLRIAIMDEEIFRKIVPYLTIAND</sequence>
<evidence type="ECO:0000256" key="1">
    <source>
        <dbReference type="SAM" id="Phobius"/>
    </source>
</evidence>
<dbReference type="Gene3D" id="1.10.150.280">
    <property type="entry name" value="AF1531-like domain"/>
    <property type="match status" value="2"/>
</dbReference>
<dbReference type="AlphaFoldDB" id="A0A1H7TU29"/>
<dbReference type="RefSeq" id="WP_090608920.1">
    <property type="nucleotide sequence ID" value="NZ_FNZR01000012.1"/>
</dbReference>
<reference evidence="3" key="1">
    <citation type="submission" date="2016-10" db="EMBL/GenBank/DDBJ databases">
        <authorList>
            <person name="Varghese N."/>
            <person name="Submissions S."/>
        </authorList>
    </citation>
    <scope>NUCLEOTIDE SEQUENCE [LARGE SCALE GENOMIC DNA]</scope>
    <source>
        <strain evidence="3">Jip14</strain>
    </source>
</reference>
<protein>
    <submittedName>
        <fullName evidence="2">DNA uptake protein ComE</fullName>
    </submittedName>
</protein>
<dbReference type="EMBL" id="FNZR01000012">
    <property type="protein sequence ID" value="SEL88372.1"/>
    <property type="molecule type" value="Genomic_DNA"/>
</dbReference>
<keyword evidence="1" id="KW-0472">Membrane</keyword>
<dbReference type="OrthoDB" id="981124at2"/>
<dbReference type="STRING" id="332977.SAMN05421740_11294"/>
<dbReference type="InterPro" id="IPR010994">
    <property type="entry name" value="RuvA_2-like"/>
</dbReference>
<dbReference type="PANTHER" id="PTHR21180">
    <property type="entry name" value="ENDONUCLEASE/EXONUCLEASE/PHOSPHATASE FAMILY DOMAIN-CONTAINING PROTEIN 1"/>
    <property type="match status" value="1"/>
</dbReference>
<dbReference type="Pfam" id="PF12836">
    <property type="entry name" value="HHH_3"/>
    <property type="match status" value="2"/>
</dbReference>
<evidence type="ECO:0000313" key="3">
    <source>
        <dbReference type="Proteomes" id="UP000198916"/>
    </source>
</evidence>
<name>A0A1H7TU29_9SPHI</name>
<dbReference type="PANTHER" id="PTHR21180:SF32">
    <property type="entry name" value="ENDONUCLEASE_EXONUCLEASE_PHOSPHATASE FAMILY DOMAIN-CONTAINING PROTEIN 1"/>
    <property type="match status" value="1"/>
</dbReference>
<dbReference type="GO" id="GO:0015627">
    <property type="term" value="C:type II protein secretion system complex"/>
    <property type="evidence" value="ECO:0007669"/>
    <property type="project" value="TreeGrafter"/>
</dbReference>
<gene>
    <name evidence="2" type="ORF">SAMN05421740_11294</name>
</gene>
<proteinExistence type="predicted"/>
<keyword evidence="1" id="KW-0812">Transmembrane</keyword>
<evidence type="ECO:0000313" key="2">
    <source>
        <dbReference type="EMBL" id="SEL88372.1"/>
    </source>
</evidence>
<keyword evidence="3" id="KW-1185">Reference proteome</keyword>
<keyword evidence="1" id="KW-1133">Transmembrane helix</keyword>
<feature type="transmembrane region" description="Helical" evidence="1">
    <location>
        <begin position="16"/>
        <end position="36"/>
    </location>
</feature>
<accession>A0A1H7TU29</accession>
<dbReference type="InterPro" id="IPR051675">
    <property type="entry name" value="Endo/Exo/Phosphatase_dom_1"/>
</dbReference>
<dbReference type="GO" id="GO:0015628">
    <property type="term" value="P:protein secretion by the type II secretion system"/>
    <property type="evidence" value="ECO:0007669"/>
    <property type="project" value="TreeGrafter"/>
</dbReference>